<dbReference type="GO" id="GO:0000287">
    <property type="term" value="F:magnesium ion binding"/>
    <property type="evidence" value="ECO:0007669"/>
    <property type="project" value="InterPro"/>
</dbReference>
<dbReference type="CDD" id="cd08207">
    <property type="entry name" value="RLP_NonPhot"/>
    <property type="match status" value="1"/>
</dbReference>
<name>A0A1X9LQE1_9MICO</name>
<dbReference type="GO" id="GO:0015977">
    <property type="term" value="P:carbon fixation"/>
    <property type="evidence" value="ECO:0007669"/>
    <property type="project" value="InterPro"/>
</dbReference>
<proteinExistence type="inferred from homology"/>
<dbReference type="InterPro" id="IPR017443">
    <property type="entry name" value="RuBisCO_lsu_fd_N"/>
</dbReference>
<evidence type="ECO:0000313" key="7">
    <source>
        <dbReference type="EMBL" id="ARJ04110.1"/>
    </source>
</evidence>
<dbReference type="Proteomes" id="UP000192775">
    <property type="component" value="Chromosome"/>
</dbReference>
<dbReference type="InterPro" id="IPR033966">
    <property type="entry name" value="RuBisCO"/>
</dbReference>
<dbReference type="PROSITE" id="PS00157">
    <property type="entry name" value="RUBISCO_LARGE"/>
    <property type="match status" value="1"/>
</dbReference>
<keyword evidence="2" id="KW-0479">Metal-binding</keyword>
<sequence>MTDDRIRARYLIETPVGLERAATSMAGEQSTGTFIALPGETPELHRRHAAHVESIELHETGVDASLSGSRGPGPVERGEVVLSFPLENVGTALPNLLATVAGNLFELQQLSGIRLIDLELPAEFGAAHPGSQFGVDGTREIAGVPTGPIVGTIVKPSVGLTPTQTGALAEELALAGLDFIKDDELMADSPHSPFEERLDAVLRGLDRAAEQTGRRPLYAVNVSGEIDDMRRRADLVASRGGNCIMVSVNAVGIAGLRDLRLHSSLPIHAHRNGWGALTRFPQLGYSYQVWQQLWRLAGADHLHVNGLRNKFWEPDDSVIASARAVLQPMNGGPAAMPVFSSAQSAEQAADTYAAIGTADLMYVCGGGIMAHPDGVAAGVASIRQAWEAALEGTDLDEYAATHPELDAALRTFRGALSS</sequence>
<organism evidence="7 8">
    <name type="scientific">Cnuibacter physcomitrellae</name>
    <dbReference type="NCBI Taxonomy" id="1619308"/>
    <lineage>
        <taxon>Bacteria</taxon>
        <taxon>Bacillati</taxon>
        <taxon>Actinomycetota</taxon>
        <taxon>Actinomycetes</taxon>
        <taxon>Micrococcales</taxon>
        <taxon>Microbacteriaceae</taxon>
        <taxon>Cnuibacter</taxon>
    </lineage>
</organism>
<dbReference type="SFLD" id="SFLDS00014">
    <property type="entry name" value="RuBisCO"/>
    <property type="match status" value="1"/>
</dbReference>
<dbReference type="SUPFAM" id="SSF51649">
    <property type="entry name" value="RuBisCo, C-terminal domain"/>
    <property type="match status" value="1"/>
</dbReference>
<protein>
    <submittedName>
        <fullName evidence="7">Ribulose 1,5-bisphosphate carboxylase</fullName>
    </submittedName>
</protein>
<feature type="domain" description="Ribulose bisphosphate carboxylase large subunit ferrodoxin-like N-terminal" evidence="6">
    <location>
        <begin position="15"/>
        <end position="124"/>
    </location>
</feature>
<comment type="cofactor">
    <cofactor evidence="1">
        <name>Mg(2+)</name>
        <dbReference type="ChEBI" id="CHEBI:18420"/>
    </cofactor>
</comment>
<dbReference type="KEGG" id="cphy:B5808_01895"/>
<dbReference type="PANTHER" id="PTHR42704:SF17">
    <property type="entry name" value="RIBULOSE BISPHOSPHATE CARBOXYLASE LARGE CHAIN"/>
    <property type="match status" value="1"/>
</dbReference>
<dbReference type="InterPro" id="IPR000685">
    <property type="entry name" value="RuBisCO_lsu_C"/>
</dbReference>
<dbReference type="STRING" id="1619308.B5808_01895"/>
<dbReference type="InterPro" id="IPR036422">
    <property type="entry name" value="RuBisCO_lsu_N_sf"/>
</dbReference>
<dbReference type="PANTHER" id="PTHR42704">
    <property type="entry name" value="RIBULOSE BISPHOSPHATE CARBOXYLASE"/>
    <property type="match status" value="1"/>
</dbReference>
<evidence type="ECO:0000256" key="3">
    <source>
        <dbReference type="ARBA" id="ARBA00022842"/>
    </source>
</evidence>
<reference evidence="7 8" key="1">
    <citation type="submission" date="2017-04" db="EMBL/GenBank/DDBJ databases">
        <authorList>
            <person name="Afonso C.L."/>
            <person name="Miller P.J."/>
            <person name="Scott M.A."/>
            <person name="Spackman E."/>
            <person name="Goraichik I."/>
            <person name="Dimitrov K.M."/>
            <person name="Suarez D.L."/>
            <person name="Swayne D.E."/>
        </authorList>
    </citation>
    <scope>NUCLEOTIDE SEQUENCE [LARGE SCALE GENOMIC DNA]</scope>
    <source>
        <strain evidence="8">XA(T)</strain>
    </source>
</reference>
<dbReference type="SUPFAM" id="SSF54966">
    <property type="entry name" value="RuBisCO, large subunit, small (N-terminal) domain"/>
    <property type="match status" value="1"/>
</dbReference>
<dbReference type="GO" id="GO:0016984">
    <property type="term" value="F:ribulose-bisphosphate carboxylase activity"/>
    <property type="evidence" value="ECO:0007669"/>
    <property type="project" value="InterPro"/>
</dbReference>
<dbReference type="Pfam" id="PF00016">
    <property type="entry name" value="RuBisCO_large"/>
    <property type="match status" value="1"/>
</dbReference>
<evidence type="ECO:0000256" key="4">
    <source>
        <dbReference type="RuleBase" id="RU003834"/>
    </source>
</evidence>
<dbReference type="AlphaFoldDB" id="A0A1X9LQE1"/>
<dbReference type="InterPro" id="IPR036376">
    <property type="entry name" value="RuBisCO_lsu_C_sf"/>
</dbReference>
<keyword evidence="3" id="KW-0460">Magnesium</keyword>
<feature type="domain" description="Ribulose bisphosphate carboxylase large subunit C-terminal" evidence="5">
    <location>
        <begin position="135"/>
        <end position="412"/>
    </location>
</feature>
<evidence type="ECO:0000259" key="6">
    <source>
        <dbReference type="Pfam" id="PF02788"/>
    </source>
</evidence>
<evidence type="ECO:0000256" key="2">
    <source>
        <dbReference type="ARBA" id="ARBA00022723"/>
    </source>
</evidence>
<dbReference type="SFLD" id="SFLDG00301">
    <property type="entry name" value="RuBisCO-like_proteins"/>
    <property type="match status" value="1"/>
</dbReference>
<accession>A0A1X9LQE1</accession>
<dbReference type="EMBL" id="CP020715">
    <property type="protein sequence ID" value="ARJ04110.1"/>
    <property type="molecule type" value="Genomic_DNA"/>
</dbReference>
<dbReference type="Pfam" id="PF02788">
    <property type="entry name" value="RuBisCO_large_N"/>
    <property type="match status" value="1"/>
</dbReference>
<dbReference type="Gene3D" id="3.20.20.110">
    <property type="entry name" value="Ribulose bisphosphate carboxylase, large subunit, C-terminal domain"/>
    <property type="match status" value="1"/>
</dbReference>
<evidence type="ECO:0000313" key="8">
    <source>
        <dbReference type="Proteomes" id="UP000192775"/>
    </source>
</evidence>
<evidence type="ECO:0000259" key="5">
    <source>
        <dbReference type="Pfam" id="PF00016"/>
    </source>
</evidence>
<keyword evidence="8" id="KW-1185">Reference proteome</keyword>
<dbReference type="Gene3D" id="3.30.70.150">
    <property type="entry name" value="RuBisCO large subunit, N-terminal domain"/>
    <property type="match status" value="1"/>
</dbReference>
<comment type="similarity">
    <text evidence="4">Belongs to the RuBisCO large chain family.</text>
</comment>
<dbReference type="RefSeq" id="WP_085017935.1">
    <property type="nucleotide sequence ID" value="NZ_BMHD01000001.1"/>
</dbReference>
<evidence type="ECO:0000256" key="1">
    <source>
        <dbReference type="ARBA" id="ARBA00001946"/>
    </source>
</evidence>
<gene>
    <name evidence="7" type="ORF">B5808_01895</name>
</gene>
<dbReference type="InterPro" id="IPR020878">
    <property type="entry name" value="RuBisCo_large_chain_AS"/>
</dbReference>